<dbReference type="GO" id="GO:0015031">
    <property type="term" value="P:protein transport"/>
    <property type="evidence" value="ECO:0007669"/>
    <property type="project" value="UniProtKB-KW"/>
</dbReference>
<sequence>MKKKFTRHKEREAVDVDITSLLDILTILLVFLLKSYNASDLKLDLQKGLEMADSDARTMTRYAPVVQVNKEEKVFLNNKEIGRMPASGEMPVLTEALKKAKAGIEADNAKKAKNQQTNTELVNLVFDKDMDYAVVQRVMHDSALAGYSQFKFIVKGNY</sequence>
<comment type="similarity">
    <text evidence="2 7">Belongs to the ExbD/TolR family.</text>
</comment>
<keyword evidence="7" id="KW-0653">Protein transport</keyword>
<reference evidence="8 9" key="1">
    <citation type="submission" date="2023-11" db="EMBL/GenBank/DDBJ databases">
        <title>Peredibacter starrii A3.12.</title>
        <authorList>
            <person name="Mitchell R.J."/>
        </authorList>
    </citation>
    <scope>NUCLEOTIDE SEQUENCE [LARGE SCALE GENOMIC DNA]</scope>
    <source>
        <strain evidence="8 9">A3.12</strain>
    </source>
</reference>
<proteinExistence type="inferred from homology"/>
<dbReference type="EMBL" id="CP139487">
    <property type="protein sequence ID" value="WPU67071.1"/>
    <property type="molecule type" value="Genomic_DNA"/>
</dbReference>
<dbReference type="GO" id="GO:0022857">
    <property type="term" value="F:transmembrane transporter activity"/>
    <property type="evidence" value="ECO:0007669"/>
    <property type="project" value="InterPro"/>
</dbReference>
<keyword evidence="5" id="KW-1133">Transmembrane helix</keyword>
<organism evidence="8 9">
    <name type="scientific">Peredibacter starrii</name>
    <dbReference type="NCBI Taxonomy" id="28202"/>
    <lineage>
        <taxon>Bacteria</taxon>
        <taxon>Pseudomonadati</taxon>
        <taxon>Bdellovibrionota</taxon>
        <taxon>Bacteriovoracia</taxon>
        <taxon>Bacteriovoracales</taxon>
        <taxon>Bacteriovoracaceae</taxon>
        <taxon>Peredibacter</taxon>
    </lineage>
</organism>
<keyword evidence="6" id="KW-0472">Membrane</keyword>
<keyword evidence="7" id="KW-0813">Transport</keyword>
<dbReference type="InterPro" id="IPR003400">
    <property type="entry name" value="ExbD"/>
</dbReference>
<evidence type="ECO:0000256" key="1">
    <source>
        <dbReference type="ARBA" id="ARBA00004162"/>
    </source>
</evidence>
<evidence type="ECO:0000256" key="4">
    <source>
        <dbReference type="ARBA" id="ARBA00022692"/>
    </source>
</evidence>
<dbReference type="Pfam" id="PF02472">
    <property type="entry name" value="ExbD"/>
    <property type="match status" value="1"/>
</dbReference>
<gene>
    <name evidence="8" type="ORF">SOO65_09930</name>
</gene>
<name>A0AAX4HUL1_9BACT</name>
<protein>
    <submittedName>
        <fullName evidence="8">Biopolymer transporter ExbD</fullName>
    </submittedName>
</protein>
<accession>A0AAX4HUL1</accession>
<keyword evidence="9" id="KW-1185">Reference proteome</keyword>
<evidence type="ECO:0000256" key="2">
    <source>
        <dbReference type="ARBA" id="ARBA00005811"/>
    </source>
</evidence>
<dbReference type="GO" id="GO:0005886">
    <property type="term" value="C:plasma membrane"/>
    <property type="evidence" value="ECO:0007669"/>
    <property type="project" value="UniProtKB-SubCell"/>
</dbReference>
<dbReference type="KEGG" id="psti:SOO65_09930"/>
<evidence type="ECO:0000256" key="6">
    <source>
        <dbReference type="ARBA" id="ARBA00023136"/>
    </source>
</evidence>
<evidence type="ECO:0000313" key="9">
    <source>
        <dbReference type="Proteomes" id="UP001324634"/>
    </source>
</evidence>
<dbReference type="AlphaFoldDB" id="A0AAX4HUL1"/>
<evidence type="ECO:0000256" key="3">
    <source>
        <dbReference type="ARBA" id="ARBA00022475"/>
    </source>
</evidence>
<dbReference type="RefSeq" id="WP_321399901.1">
    <property type="nucleotide sequence ID" value="NZ_CP139487.1"/>
</dbReference>
<evidence type="ECO:0000256" key="5">
    <source>
        <dbReference type="ARBA" id="ARBA00022989"/>
    </source>
</evidence>
<dbReference type="Proteomes" id="UP001324634">
    <property type="component" value="Chromosome"/>
</dbReference>
<keyword evidence="4 7" id="KW-0812">Transmembrane</keyword>
<evidence type="ECO:0000313" key="8">
    <source>
        <dbReference type="EMBL" id="WPU67071.1"/>
    </source>
</evidence>
<evidence type="ECO:0000256" key="7">
    <source>
        <dbReference type="RuleBase" id="RU003879"/>
    </source>
</evidence>
<comment type="subcellular location">
    <subcellularLocation>
        <location evidence="1">Cell membrane</location>
        <topology evidence="1">Single-pass membrane protein</topology>
    </subcellularLocation>
    <subcellularLocation>
        <location evidence="7">Cell membrane</location>
        <topology evidence="7">Single-pass type II membrane protein</topology>
    </subcellularLocation>
</comment>
<keyword evidence="3" id="KW-1003">Cell membrane</keyword>